<dbReference type="InterPro" id="IPR057601">
    <property type="entry name" value="Oar-like_b-barrel"/>
</dbReference>
<dbReference type="InterPro" id="IPR008969">
    <property type="entry name" value="CarboxyPept-like_regulatory"/>
</dbReference>
<evidence type="ECO:0000256" key="4">
    <source>
        <dbReference type="ARBA" id="ARBA00022692"/>
    </source>
</evidence>
<dbReference type="GO" id="GO:0009279">
    <property type="term" value="C:cell outer membrane"/>
    <property type="evidence" value="ECO:0007669"/>
    <property type="project" value="UniProtKB-SubCell"/>
</dbReference>
<dbReference type="Pfam" id="PF25183">
    <property type="entry name" value="OMP_b-brl_4"/>
    <property type="match status" value="2"/>
</dbReference>
<dbReference type="Pfam" id="PF13620">
    <property type="entry name" value="CarboxypepD_reg"/>
    <property type="match status" value="1"/>
</dbReference>
<dbReference type="RefSeq" id="WP_303764440.1">
    <property type="nucleotide sequence ID" value="NZ_JABZGR010000023.1"/>
</dbReference>
<dbReference type="InterPro" id="IPR036942">
    <property type="entry name" value="Beta-barrel_TonB_sf"/>
</dbReference>
<accession>A0A929WXZ5</accession>
<evidence type="ECO:0000256" key="7">
    <source>
        <dbReference type="SAM" id="SignalP"/>
    </source>
</evidence>
<protein>
    <submittedName>
        <fullName evidence="9">TonB-dependent receptor</fullName>
    </submittedName>
</protein>
<evidence type="ECO:0000256" key="2">
    <source>
        <dbReference type="ARBA" id="ARBA00022448"/>
    </source>
</evidence>
<organism evidence="9 10">
    <name type="scientific">Alloprevotella tannerae</name>
    <dbReference type="NCBI Taxonomy" id="76122"/>
    <lineage>
        <taxon>Bacteria</taxon>
        <taxon>Pseudomonadati</taxon>
        <taxon>Bacteroidota</taxon>
        <taxon>Bacteroidia</taxon>
        <taxon>Bacteroidales</taxon>
        <taxon>Prevotellaceae</taxon>
        <taxon>Alloprevotella</taxon>
    </lineage>
</organism>
<comment type="subcellular location">
    <subcellularLocation>
        <location evidence="1">Cell outer membrane</location>
        <topology evidence="1">Multi-pass membrane protein</topology>
    </subcellularLocation>
</comment>
<keyword evidence="9" id="KW-0675">Receptor</keyword>
<keyword evidence="5" id="KW-0472">Membrane</keyword>
<keyword evidence="6" id="KW-0998">Cell outer membrane</keyword>
<feature type="chain" id="PRO_5038056028" evidence="7">
    <location>
        <begin position="23"/>
        <end position="1061"/>
    </location>
</feature>
<dbReference type="Gene3D" id="2.60.40.1120">
    <property type="entry name" value="Carboxypeptidase-like, regulatory domain"/>
    <property type="match status" value="1"/>
</dbReference>
<evidence type="ECO:0000256" key="1">
    <source>
        <dbReference type="ARBA" id="ARBA00004571"/>
    </source>
</evidence>
<dbReference type="PANTHER" id="PTHR30069:SF46">
    <property type="entry name" value="OAR PROTEIN"/>
    <property type="match status" value="1"/>
</dbReference>
<dbReference type="InterPro" id="IPR039426">
    <property type="entry name" value="TonB-dep_rcpt-like"/>
</dbReference>
<reference evidence="9" key="1">
    <citation type="submission" date="2020-04" db="EMBL/GenBank/DDBJ databases">
        <title>Deep metagenomics examines the oral microbiome during advanced dental caries in children, revealing novel taxa and co-occurrences with host molecules.</title>
        <authorList>
            <person name="Baker J.L."/>
            <person name="Morton J.T."/>
            <person name="Dinis M."/>
            <person name="Alvarez R."/>
            <person name="Tran N.C."/>
            <person name="Knight R."/>
            <person name="Edlund A."/>
        </authorList>
    </citation>
    <scope>NUCLEOTIDE SEQUENCE</scope>
    <source>
        <strain evidence="9">JCVI_34_bin.1</strain>
    </source>
</reference>
<feature type="signal peptide" evidence="7">
    <location>
        <begin position="1"/>
        <end position="22"/>
    </location>
</feature>
<dbReference type="EMBL" id="JABZGR010000023">
    <property type="protein sequence ID" value="MBF0970795.1"/>
    <property type="molecule type" value="Genomic_DNA"/>
</dbReference>
<comment type="caution">
    <text evidence="9">The sequence shown here is derived from an EMBL/GenBank/DDBJ whole genome shotgun (WGS) entry which is preliminary data.</text>
</comment>
<keyword evidence="4" id="KW-0812">Transmembrane</keyword>
<dbReference type="AlphaFoldDB" id="A0A929WXZ5"/>
<gene>
    <name evidence="9" type="ORF">HXK21_07110</name>
</gene>
<dbReference type="SUPFAM" id="SSF56935">
    <property type="entry name" value="Porins"/>
    <property type="match status" value="1"/>
</dbReference>
<dbReference type="GO" id="GO:0015344">
    <property type="term" value="F:siderophore uptake transmembrane transporter activity"/>
    <property type="evidence" value="ECO:0007669"/>
    <property type="project" value="TreeGrafter"/>
</dbReference>
<evidence type="ECO:0000313" key="9">
    <source>
        <dbReference type="EMBL" id="MBF0970795.1"/>
    </source>
</evidence>
<keyword evidence="7" id="KW-0732">Signal</keyword>
<evidence type="ECO:0000256" key="3">
    <source>
        <dbReference type="ARBA" id="ARBA00022452"/>
    </source>
</evidence>
<evidence type="ECO:0000256" key="6">
    <source>
        <dbReference type="ARBA" id="ARBA00023237"/>
    </source>
</evidence>
<evidence type="ECO:0000313" key="10">
    <source>
        <dbReference type="Proteomes" id="UP000704068"/>
    </source>
</evidence>
<dbReference type="Proteomes" id="UP000704068">
    <property type="component" value="Unassembled WGS sequence"/>
</dbReference>
<feature type="domain" description="TonB-dependent transporter Oar-like beta-barrel" evidence="8">
    <location>
        <begin position="345"/>
        <end position="998"/>
    </location>
</feature>
<evidence type="ECO:0000256" key="5">
    <source>
        <dbReference type="ARBA" id="ARBA00023136"/>
    </source>
</evidence>
<dbReference type="GO" id="GO:0044718">
    <property type="term" value="P:siderophore transmembrane transport"/>
    <property type="evidence" value="ECO:0007669"/>
    <property type="project" value="TreeGrafter"/>
</dbReference>
<sequence>MADHYKLFLAALAPAFAVCAHAQVTTSALGGLITDESGQPAVGATIRAIHTPSGTRYTATTNADGRFTIQGMRPGGPYTVQVTYLGYGTKSVDKLFLQLGDQLPFDLQLKPNESELSEAVVTAAGKSHAGAGQNFSLQKITTTPTIDRNILEVVKFSPMAISSKTGGISFVGSNNRYNSFNIDGVVANDVFGLSAGGTNGSGSGANPISMDAIQEVQVVVAPYDVRQGGFTGGGINAVTKQGTNTTHGSAYGFFNNQNMYGRYSAARDHEYNKLPTQYERTFGATLGGAFAKDKLFYFVSFEHKKSSYPSIIYPGYTDKYISAATAQQIADRYYALTGIRESFGQRDVDSRSNSFLGRLDWNIDESNKLSFRYQYNEAYRDAYGVNAKTFFFNNSAYRIANESHSFVTELNSHITDALYNELRASASIVKDHREVPYQGPTVEIANVTGADGKTNTKVNIGTEFSSGANALYQRIYSLEDNLSWYLGNHTLTFGTHNEFYHIQNTFIQGSNGMWYFQTLDDFLKDNPYKFFYQYTDPTAPRVNGSLTYSPSMSAGQFGFYAQDKWNVTSQFNFTLGLRVDIPMFFNRPSVNTAFNTYADSKHFGVHTGDVPNARVMWSPRLGFNWNVDQAHRTLIRGGVGIFTGRVPFVWISNAFTNTGVEKKGTTISSSVPGMANYHQAIQDVITAGTTKKPEIAVVQKSFKYPQVFRANLAVEQTLPGNVKLQLEGIYSKTMNNVFFENLALTKVGEVFAVPGVNASAAPFYSNASSAYENIINLKNTNKGYSYALSAQLEKYFDFGLDVAASYTYGRSRSVNDGTSSVAFSNWKYNYSRDTNGPGEMGYSKFDIPHRVMVRLNYNSPKYCQGWLSTSVGIVYTGTSGGRYSLTMNEKDDFNGDGWRGNNLLYIPTKDELSKMNFIASTDKKGNVTTPDQARQLFEDWIQGNSYARTHRGQYAERNSCMTDWENNIDLHFGQSIHLKNLVRLEFTLDVINFTNMLNKRWGTTYGNAYNVSPIMVNKIVKTGAAGNIVAEPSYTYNPNANPTPSDISSRWHMQLGFRIAF</sequence>
<evidence type="ECO:0000259" key="8">
    <source>
        <dbReference type="Pfam" id="PF25183"/>
    </source>
</evidence>
<dbReference type="PANTHER" id="PTHR30069">
    <property type="entry name" value="TONB-DEPENDENT OUTER MEMBRANE RECEPTOR"/>
    <property type="match status" value="1"/>
</dbReference>
<proteinExistence type="predicted"/>
<dbReference type="Gene3D" id="2.40.170.20">
    <property type="entry name" value="TonB-dependent receptor, beta-barrel domain"/>
    <property type="match status" value="1"/>
</dbReference>
<keyword evidence="2" id="KW-0813">Transport</keyword>
<name>A0A929WXZ5_9BACT</name>
<dbReference type="SUPFAM" id="SSF49464">
    <property type="entry name" value="Carboxypeptidase regulatory domain-like"/>
    <property type="match status" value="1"/>
</dbReference>
<keyword evidence="3" id="KW-1134">Transmembrane beta strand</keyword>
<feature type="domain" description="TonB-dependent transporter Oar-like beta-barrel" evidence="8">
    <location>
        <begin position="238"/>
        <end position="307"/>
    </location>
</feature>